<keyword evidence="3" id="KW-1185">Reference proteome</keyword>
<evidence type="ECO:0000313" key="2">
    <source>
        <dbReference type="EMBL" id="KAF5827600.1"/>
    </source>
</evidence>
<dbReference type="Proteomes" id="UP000815325">
    <property type="component" value="Unassembled WGS sequence"/>
</dbReference>
<protein>
    <submittedName>
        <fullName evidence="2">Uncharacterized protein</fullName>
    </submittedName>
</protein>
<keyword evidence="1" id="KW-0812">Transmembrane</keyword>
<sequence>MPGLGVGVGVGGGLLPALLFGGVIGAGLGSVLLYAGTMEEEGVDIFKEEGTEVKAHSPAEGPADKAGMAAHSVAELRRPSALGFAASFLKN</sequence>
<dbReference type="EMBL" id="MU070464">
    <property type="protein sequence ID" value="KAF5827600.1"/>
    <property type="molecule type" value="Genomic_DNA"/>
</dbReference>
<accession>A0ABQ7FZ31</accession>
<gene>
    <name evidence="2" type="ORF">DUNSADRAFT_367</name>
</gene>
<proteinExistence type="predicted"/>
<evidence type="ECO:0000313" key="3">
    <source>
        <dbReference type="Proteomes" id="UP000815325"/>
    </source>
</evidence>
<evidence type="ECO:0000256" key="1">
    <source>
        <dbReference type="SAM" id="Phobius"/>
    </source>
</evidence>
<name>A0ABQ7FZ31_DUNSA</name>
<comment type="caution">
    <text evidence="2">The sequence shown here is derived from an EMBL/GenBank/DDBJ whole genome shotgun (WGS) entry which is preliminary data.</text>
</comment>
<organism evidence="2 3">
    <name type="scientific">Dunaliella salina</name>
    <name type="common">Green alga</name>
    <name type="synonym">Protococcus salinus</name>
    <dbReference type="NCBI Taxonomy" id="3046"/>
    <lineage>
        <taxon>Eukaryota</taxon>
        <taxon>Viridiplantae</taxon>
        <taxon>Chlorophyta</taxon>
        <taxon>core chlorophytes</taxon>
        <taxon>Chlorophyceae</taxon>
        <taxon>CS clade</taxon>
        <taxon>Chlamydomonadales</taxon>
        <taxon>Dunaliellaceae</taxon>
        <taxon>Dunaliella</taxon>
    </lineage>
</organism>
<feature type="transmembrane region" description="Helical" evidence="1">
    <location>
        <begin position="12"/>
        <end position="35"/>
    </location>
</feature>
<reference evidence="2" key="1">
    <citation type="submission" date="2017-08" db="EMBL/GenBank/DDBJ databases">
        <authorList>
            <person name="Polle J.E."/>
            <person name="Barry K."/>
            <person name="Cushman J."/>
            <person name="Schmutz J."/>
            <person name="Tran D."/>
            <person name="Hathwaick L.T."/>
            <person name="Yim W.C."/>
            <person name="Jenkins J."/>
            <person name="Mckie-Krisberg Z.M."/>
            <person name="Prochnik S."/>
            <person name="Lindquist E."/>
            <person name="Dockter R.B."/>
            <person name="Adam C."/>
            <person name="Molina H."/>
            <person name="Bunkerborg J."/>
            <person name="Jin E."/>
            <person name="Buchheim M."/>
            <person name="Magnuson J."/>
        </authorList>
    </citation>
    <scope>NUCLEOTIDE SEQUENCE</scope>
    <source>
        <strain evidence="2">CCAP 19/18</strain>
    </source>
</reference>
<keyword evidence="1" id="KW-1133">Transmembrane helix</keyword>
<keyword evidence="1" id="KW-0472">Membrane</keyword>